<keyword evidence="1" id="KW-0472">Membrane</keyword>
<protein>
    <submittedName>
        <fullName evidence="2">Uncharacterized protein</fullName>
    </submittedName>
</protein>
<comment type="caution">
    <text evidence="2">The sequence shown here is derived from an EMBL/GenBank/DDBJ whole genome shotgun (WGS) entry which is preliminary data.</text>
</comment>
<name>A0AAV8QVK0_ENSVE</name>
<reference evidence="2 3" key="1">
    <citation type="submission" date="2022-12" db="EMBL/GenBank/DDBJ databases">
        <title>Chromosome-scale assembly of the Ensete ventricosum genome.</title>
        <authorList>
            <person name="Dussert Y."/>
            <person name="Stocks J."/>
            <person name="Wendawek A."/>
            <person name="Woldeyes F."/>
            <person name="Nichols R.A."/>
            <person name="Borrell J.S."/>
        </authorList>
    </citation>
    <scope>NUCLEOTIDE SEQUENCE [LARGE SCALE GENOMIC DNA]</scope>
    <source>
        <strain evidence="3">cv. Maze</strain>
        <tissue evidence="2">Seeds</tissue>
    </source>
</reference>
<keyword evidence="1" id="KW-1133">Transmembrane helix</keyword>
<sequence length="176" mass="19929">MLDNWPKLVFHTVHGGLGSSTHSNYQQKQNPALGGIRRFISLDDLFLANMTASGGTFLVLVYLFVGYSNLTHQLCLSESVHFTDAVLGRVCAACIVCLLAVENFTCSLQLSMRNQSLQVFKMPELSNHHCQVQKTFDVDNVWLHEAQNTTGTWKLKLLKILQEGDHVWKHEEQEQQ</sequence>
<dbReference type="Proteomes" id="UP001222027">
    <property type="component" value="Unassembled WGS sequence"/>
</dbReference>
<keyword evidence="1" id="KW-0812">Transmembrane</keyword>
<evidence type="ECO:0000256" key="1">
    <source>
        <dbReference type="SAM" id="Phobius"/>
    </source>
</evidence>
<organism evidence="2 3">
    <name type="scientific">Ensete ventricosum</name>
    <name type="common">Abyssinian banana</name>
    <name type="synonym">Musa ensete</name>
    <dbReference type="NCBI Taxonomy" id="4639"/>
    <lineage>
        <taxon>Eukaryota</taxon>
        <taxon>Viridiplantae</taxon>
        <taxon>Streptophyta</taxon>
        <taxon>Embryophyta</taxon>
        <taxon>Tracheophyta</taxon>
        <taxon>Spermatophyta</taxon>
        <taxon>Magnoliopsida</taxon>
        <taxon>Liliopsida</taxon>
        <taxon>Zingiberales</taxon>
        <taxon>Musaceae</taxon>
        <taxon>Ensete</taxon>
    </lineage>
</organism>
<dbReference type="AlphaFoldDB" id="A0AAV8QVK0"/>
<proteinExistence type="predicted"/>
<keyword evidence="3" id="KW-1185">Reference proteome</keyword>
<dbReference type="EMBL" id="JAQQAF010000006">
    <property type="protein sequence ID" value="KAJ8479173.1"/>
    <property type="molecule type" value="Genomic_DNA"/>
</dbReference>
<accession>A0AAV8QVK0</accession>
<feature type="transmembrane region" description="Helical" evidence="1">
    <location>
        <begin position="45"/>
        <end position="65"/>
    </location>
</feature>
<evidence type="ECO:0000313" key="2">
    <source>
        <dbReference type="EMBL" id="KAJ8479173.1"/>
    </source>
</evidence>
<evidence type="ECO:0000313" key="3">
    <source>
        <dbReference type="Proteomes" id="UP001222027"/>
    </source>
</evidence>
<feature type="transmembrane region" description="Helical" evidence="1">
    <location>
        <begin position="85"/>
        <end position="105"/>
    </location>
</feature>
<gene>
    <name evidence="2" type="ORF">OPV22_022900</name>
</gene>